<dbReference type="Proteomes" id="UP000270411">
    <property type="component" value="Chromosome 1"/>
</dbReference>
<dbReference type="AlphaFoldDB" id="A0A3G8H363"/>
<reference evidence="3" key="1">
    <citation type="submission" date="2018-11" db="EMBL/GenBank/DDBJ databases">
        <title>FDA dAtabase for Regulatory Grade micrObial Sequences (FDA-ARGOS): Supporting development and validation of Infectious Disease Dx tests.</title>
        <authorList>
            <person name="Goldberg B."/>
            <person name="Campos J."/>
            <person name="Tallon L."/>
            <person name="Sadzewicz L."/>
            <person name="Zhao X."/>
            <person name="Vavikolanu K."/>
            <person name="Mehta A."/>
            <person name="Aluvathingal J."/>
            <person name="Nadendla S."/>
            <person name="Geyer C."/>
            <person name="Nandy P."/>
            <person name="Yan Y."/>
            <person name="Sichtig H."/>
        </authorList>
    </citation>
    <scope>NUCLEOTIDE SEQUENCE [LARGE SCALE GENOMIC DNA]</scope>
    <source>
        <strain evidence="3">FDAARGOS_614</strain>
    </source>
</reference>
<dbReference type="OrthoDB" id="5526813at2"/>
<evidence type="ECO:0000313" key="3">
    <source>
        <dbReference type="Proteomes" id="UP000270411"/>
    </source>
</evidence>
<feature type="compositionally biased region" description="Basic and acidic residues" evidence="1">
    <location>
        <begin position="153"/>
        <end position="165"/>
    </location>
</feature>
<evidence type="ECO:0000313" key="2">
    <source>
        <dbReference type="EMBL" id="AZG14951.1"/>
    </source>
</evidence>
<gene>
    <name evidence="2" type="ORF">EHF44_16850</name>
</gene>
<dbReference type="RefSeq" id="WP_124684703.1">
    <property type="nucleotide sequence ID" value="NZ_CP033969.1"/>
</dbReference>
<evidence type="ECO:0000256" key="1">
    <source>
        <dbReference type="SAM" id="MobiDB-lite"/>
    </source>
</evidence>
<organism evidence="2 3">
    <name type="scientific">Cupriavidus pauculus</name>
    <dbReference type="NCBI Taxonomy" id="82633"/>
    <lineage>
        <taxon>Bacteria</taxon>
        <taxon>Pseudomonadati</taxon>
        <taxon>Pseudomonadota</taxon>
        <taxon>Betaproteobacteria</taxon>
        <taxon>Burkholderiales</taxon>
        <taxon>Burkholderiaceae</taxon>
        <taxon>Cupriavidus</taxon>
    </lineage>
</organism>
<dbReference type="EMBL" id="CP033969">
    <property type="protein sequence ID" value="AZG14951.1"/>
    <property type="molecule type" value="Genomic_DNA"/>
</dbReference>
<name>A0A3G8H363_9BURK</name>
<feature type="region of interest" description="Disordered" evidence="1">
    <location>
        <begin position="116"/>
        <end position="185"/>
    </location>
</feature>
<dbReference type="KEGG" id="cpau:EHF44_16850"/>
<protein>
    <submittedName>
        <fullName evidence="2">DUF1376 domain-containing protein</fullName>
    </submittedName>
</protein>
<sequence>MSDRPAPYPADTRAKGWRFELDLEQIDQSDTWALTPAEIRPWLLMLWAVSWRQTPCGSLPDDDELIAVRLGMDADLFAKHRAKLMRGWWKAEDGRLYHDTLTRRVVEMLALRDKEKNRKAEWRRRQEEARKAAGTHGTTHDVTDLSHGTDAGKTVDSHGTDDTRTRTSTSTYISSIPDGIEGGEPPVKTAEQMTKDELWAAGKSLLQQSGMPKEQCGSFVGRLVKDYDPQIVVDAVRAAVVERPADPVAYLKAACQRMKGERKPPNRQEALEANNRAVAERAAAEILGATQ</sequence>
<accession>A0A3G8H363</accession>
<feature type="compositionally biased region" description="Basic and acidic residues" evidence="1">
    <location>
        <begin position="116"/>
        <end position="131"/>
    </location>
</feature>
<proteinExistence type="predicted"/>